<keyword evidence="2" id="KW-0614">Plasmid</keyword>
<evidence type="ECO:0000256" key="1">
    <source>
        <dbReference type="SAM" id="MobiDB-lite"/>
    </source>
</evidence>
<dbReference type="AlphaFoldDB" id="A0A5Q4YUX8"/>
<name>A0A5Q4YUX8_9BURK</name>
<dbReference type="KEGG" id="pdio:PDMSB3_0169.2"/>
<evidence type="ECO:0000313" key="2">
    <source>
        <dbReference type="EMBL" id="VVD31005.1"/>
    </source>
</evidence>
<geneLocation type="plasmid" evidence="2 3">
    <name>pI</name>
</geneLocation>
<sequence>MTTETRRVTRGEAVSLEPKWKALMPIMLAALENGTDVGKANARRSLTELATKVDAAHDMHRRMRAALDALAKAWPKAFGLTTAEHAALIEAAEVIALTAPQPLDSRGDSSQGAQPETRLSAKLDEKTREYFESVLSNDEAASDEELIQLFVTESGVSLDDATAIVARRMDFLNFMPTNEHPRLTW</sequence>
<dbReference type="Proteomes" id="UP000325811">
    <property type="component" value="Plasmid pI"/>
</dbReference>
<feature type="region of interest" description="Disordered" evidence="1">
    <location>
        <begin position="102"/>
        <end position="122"/>
    </location>
</feature>
<protein>
    <submittedName>
        <fullName evidence="2">Uncharacterized protein</fullName>
    </submittedName>
</protein>
<evidence type="ECO:0000313" key="3">
    <source>
        <dbReference type="Proteomes" id="UP000325811"/>
    </source>
</evidence>
<reference evidence="2 3" key="1">
    <citation type="submission" date="2019-08" db="EMBL/GenBank/DDBJ databases">
        <authorList>
            <person name="Herpell B J."/>
        </authorList>
    </citation>
    <scope>NUCLEOTIDE SEQUENCE [LARGE SCALE GENOMIC DNA]</scope>
    <source>
        <strain evidence="3">Msb3</strain>
        <plasmid evidence="2 3">pI</plasmid>
    </source>
</reference>
<proteinExistence type="predicted"/>
<accession>A0A5Q4YUX8</accession>
<gene>
    <name evidence="2" type="ORF">PDMSB3_0169</name>
</gene>
<dbReference type="EMBL" id="LR699555">
    <property type="protein sequence ID" value="VVD31005.1"/>
    <property type="molecule type" value="Genomic_DNA"/>
</dbReference>
<organism evidence="2 3">
    <name type="scientific">Paraburkholderia dioscoreae</name>
    <dbReference type="NCBI Taxonomy" id="2604047"/>
    <lineage>
        <taxon>Bacteria</taxon>
        <taxon>Pseudomonadati</taxon>
        <taxon>Pseudomonadota</taxon>
        <taxon>Betaproteobacteria</taxon>
        <taxon>Burkholderiales</taxon>
        <taxon>Burkholderiaceae</taxon>
        <taxon>Paraburkholderia</taxon>
    </lineage>
</organism>
<keyword evidence="3" id="KW-1185">Reference proteome</keyword>